<evidence type="ECO:0000256" key="3">
    <source>
        <dbReference type="ARBA" id="ARBA00023163"/>
    </source>
</evidence>
<dbReference type="PANTHER" id="PTHR36511:SF4">
    <property type="entry name" value="ANTITOXIN MQSA"/>
    <property type="match status" value="1"/>
</dbReference>
<dbReference type="Proteomes" id="UP000197068">
    <property type="component" value="Unassembled WGS sequence"/>
</dbReference>
<dbReference type="InterPro" id="IPR047761">
    <property type="entry name" value="NadS-like"/>
</dbReference>
<keyword evidence="6" id="KW-1185">Reference proteome</keyword>
<keyword evidence="3" id="KW-0804">Transcription</keyword>
<dbReference type="RefSeq" id="WP_057180655.1">
    <property type="nucleotide sequence ID" value="NZ_BDQM01000064.1"/>
</dbReference>
<sequence>MSSIFESIKQGLTEAVDFSEGNIKQATVHKFDPVDVKAIRSNVHMTQTEFASNFGISLGTLRHWERGDRTPRGPALVLLTVLSKNPSAVIRALA</sequence>
<evidence type="ECO:0000313" key="6">
    <source>
        <dbReference type="Proteomes" id="UP000197068"/>
    </source>
</evidence>
<evidence type="ECO:0000256" key="1">
    <source>
        <dbReference type="ARBA" id="ARBA00023015"/>
    </source>
</evidence>
<dbReference type="PANTHER" id="PTHR36511">
    <property type="entry name" value="MERR FAMILY BACTERIAL REGULATORY PROTEIN"/>
    <property type="match status" value="1"/>
</dbReference>
<keyword evidence="1" id="KW-0805">Transcription regulation</keyword>
<comment type="caution">
    <text evidence="5">The sequence shown here is derived from an EMBL/GenBank/DDBJ whole genome shotgun (WGS) entry which is preliminary data.</text>
</comment>
<feature type="domain" description="HTH cro/C1-type" evidence="4">
    <location>
        <begin position="36"/>
        <end position="79"/>
    </location>
</feature>
<reference evidence="5 6" key="1">
    <citation type="submission" date="2017-06" db="EMBL/GenBank/DDBJ databases">
        <title>Whole Genome Sequences of Colwellia marinimaniae MTCD1.</title>
        <authorList>
            <person name="Kusumoto H."/>
            <person name="Inoue M."/>
            <person name="Tanikawa K."/>
            <person name="Maeji H."/>
            <person name="Cameron J.H."/>
            <person name="Bartlett D.H."/>
        </authorList>
    </citation>
    <scope>NUCLEOTIDE SEQUENCE [LARGE SCALE GENOMIC DNA]</scope>
    <source>
        <strain evidence="5 6">MTCD1</strain>
    </source>
</reference>
<dbReference type="InterPro" id="IPR052359">
    <property type="entry name" value="HTH-type_reg/antitoxin"/>
</dbReference>
<evidence type="ECO:0000256" key="2">
    <source>
        <dbReference type="ARBA" id="ARBA00023125"/>
    </source>
</evidence>
<dbReference type="Gene3D" id="1.10.260.40">
    <property type="entry name" value="lambda repressor-like DNA-binding domains"/>
    <property type="match status" value="1"/>
</dbReference>
<keyword evidence="2" id="KW-0238">DNA-binding</keyword>
<evidence type="ECO:0000313" key="5">
    <source>
        <dbReference type="EMBL" id="GAW97971.1"/>
    </source>
</evidence>
<accession>A0ABQ0N024</accession>
<dbReference type="Pfam" id="PF01381">
    <property type="entry name" value="HTH_3"/>
    <property type="match status" value="1"/>
</dbReference>
<dbReference type="NCBIfam" id="NF041265">
    <property type="entry name" value="NadS"/>
    <property type="match status" value="1"/>
</dbReference>
<dbReference type="PROSITE" id="PS50943">
    <property type="entry name" value="HTH_CROC1"/>
    <property type="match status" value="1"/>
</dbReference>
<dbReference type="SMART" id="SM00530">
    <property type="entry name" value="HTH_XRE"/>
    <property type="match status" value="1"/>
</dbReference>
<dbReference type="InterPro" id="IPR001387">
    <property type="entry name" value="Cro/C1-type_HTH"/>
</dbReference>
<evidence type="ECO:0000259" key="4">
    <source>
        <dbReference type="PROSITE" id="PS50943"/>
    </source>
</evidence>
<dbReference type="EMBL" id="BDQM01000064">
    <property type="protein sequence ID" value="GAW97971.1"/>
    <property type="molecule type" value="Genomic_DNA"/>
</dbReference>
<protein>
    <submittedName>
        <fullName evidence="5">Transcriptional regulator</fullName>
    </submittedName>
</protein>
<organism evidence="5 6">
    <name type="scientific">Colwellia marinimaniae</name>
    <dbReference type="NCBI Taxonomy" id="1513592"/>
    <lineage>
        <taxon>Bacteria</taxon>
        <taxon>Pseudomonadati</taxon>
        <taxon>Pseudomonadota</taxon>
        <taxon>Gammaproteobacteria</taxon>
        <taxon>Alteromonadales</taxon>
        <taxon>Colwelliaceae</taxon>
        <taxon>Colwellia</taxon>
    </lineage>
</organism>
<gene>
    <name evidence="5" type="ORF">MTCD1_03627</name>
</gene>
<dbReference type="CDD" id="cd00093">
    <property type="entry name" value="HTH_XRE"/>
    <property type="match status" value="1"/>
</dbReference>
<name>A0ABQ0N024_9GAMM</name>
<proteinExistence type="predicted"/>
<dbReference type="SUPFAM" id="SSF47413">
    <property type="entry name" value="lambda repressor-like DNA-binding domains"/>
    <property type="match status" value="1"/>
</dbReference>
<dbReference type="InterPro" id="IPR010982">
    <property type="entry name" value="Lambda_DNA-bd_dom_sf"/>
</dbReference>